<dbReference type="EMBL" id="JAAXPG010000001">
    <property type="protein sequence ID" value="NKY96370.1"/>
    <property type="molecule type" value="Genomic_DNA"/>
</dbReference>
<name>A0A7X6RN39_9ACTN</name>
<comment type="caution">
    <text evidence="1">The sequence shown here is derived from an EMBL/GenBank/DDBJ whole genome shotgun (WGS) entry which is preliminary data.</text>
</comment>
<protein>
    <submittedName>
        <fullName evidence="1">Uncharacterized protein</fullName>
    </submittedName>
</protein>
<proteinExistence type="predicted"/>
<dbReference type="GeneID" id="91486768"/>
<evidence type="ECO:0000313" key="1">
    <source>
        <dbReference type="EMBL" id="NKY96370.1"/>
    </source>
</evidence>
<gene>
    <name evidence="1" type="ORF">HGB44_01580</name>
</gene>
<accession>A0A7X6RN39</accession>
<sequence length="59" mass="6403">MDTSRDDTVIGPSGICRRGQHDWKHDPPGAKRQICTRCRSMSTTNYCDCAECASGGAQA</sequence>
<organism evidence="1 2">
    <name type="scientific">Nocardiopsis alborubida</name>
    <dbReference type="NCBI Taxonomy" id="146802"/>
    <lineage>
        <taxon>Bacteria</taxon>
        <taxon>Bacillati</taxon>
        <taxon>Actinomycetota</taxon>
        <taxon>Actinomycetes</taxon>
        <taxon>Streptosporangiales</taxon>
        <taxon>Nocardiopsidaceae</taxon>
        <taxon>Nocardiopsis</taxon>
    </lineage>
</organism>
<dbReference type="RefSeq" id="WP_061080696.1">
    <property type="nucleotide sequence ID" value="NZ_JAAXPG010000001.1"/>
</dbReference>
<keyword evidence="2" id="KW-1185">Reference proteome</keyword>
<reference evidence="1 2" key="1">
    <citation type="submission" date="2020-04" db="EMBL/GenBank/DDBJ databases">
        <title>MicrobeNet Type strains.</title>
        <authorList>
            <person name="Nicholson A.C."/>
        </authorList>
    </citation>
    <scope>NUCLEOTIDE SEQUENCE [LARGE SCALE GENOMIC DNA]</scope>
    <source>
        <strain evidence="1 2">ATCC 23612</strain>
    </source>
</reference>
<dbReference type="AlphaFoldDB" id="A0A7X6RN39"/>
<dbReference type="Proteomes" id="UP000553209">
    <property type="component" value="Unassembled WGS sequence"/>
</dbReference>
<evidence type="ECO:0000313" key="2">
    <source>
        <dbReference type="Proteomes" id="UP000553209"/>
    </source>
</evidence>